<dbReference type="Pfam" id="PF00226">
    <property type="entry name" value="DnaJ"/>
    <property type="match status" value="1"/>
</dbReference>
<feature type="compositionally biased region" description="Basic and acidic residues" evidence="1">
    <location>
        <begin position="482"/>
        <end position="491"/>
    </location>
</feature>
<dbReference type="InterPro" id="IPR036869">
    <property type="entry name" value="J_dom_sf"/>
</dbReference>
<dbReference type="Gene3D" id="1.10.287.110">
    <property type="entry name" value="DnaJ domain"/>
    <property type="match status" value="1"/>
</dbReference>
<feature type="region of interest" description="Disordered" evidence="1">
    <location>
        <begin position="471"/>
        <end position="491"/>
    </location>
</feature>
<evidence type="ECO:0000313" key="5">
    <source>
        <dbReference type="Proteomes" id="UP000636505"/>
    </source>
</evidence>
<protein>
    <submittedName>
        <fullName evidence="4">DUF4101 domain-containing protein</fullName>
    </submittedName>
</protein>
<dbReference type="RefSeq" id="WP_193909419.1">
    <property type="nucleotide sequence ID" value="NZ_JADEXG010000044.1"/>
</dbReference>
<dbReference type="CDD" id="cd06257">
    <property type="entry name" value="DnaJ"/>
    <property type="match status" value="1"/>
</dbReference>
<comment type="caution">
    <text evidence="4">The sequence shown here is derived from an EMBL/GenBank/DDBJ whole genome shotgun (WGS) entry which is preliminary data.</text>
</comment>
<feature type="transmembrane region" description="Helical" evidence="2">
    <location>
        <begin position="544"/>
        <end position="569"/>
    </location>
</feature>
<proteinExistence type="predicted"/>
<feature type="compositionally biased region" description="Low complexity" evidence="1">
    <location>
        <begin position="471"/>
        <end position="481"/>
    </location>
</feature>
<keyword evidence="2" id="KW-0472">Membrane</keyword>
<keyword evidence="2" id="KW-0812">Transmembrane</keyword>
<keyword evidence="2" id="KW-1133">Transmembrane helix</keyword>
<dbReference type="InterPro" id="IPR057137">
    <property type="entry name" value="CDP1-like_a_solenoid_2"/>
</dbReference>
<feature type="compositionally biased region" description="Low complexity" evidence="1">
    <location>
        <begin position="518"/>
        <end position="532"/>
    </location>
</feature>
<sequence>MRIPLDYYRILGLPIQATAEQLKQSHRDRILQLPRREYSDEAIAARKQLIDEAYAVLSNPEQRVEYDKYFLAGSQRQPSESVGLLQSDSGKAADVYAPTIKIEPQLLPGALLILLELGEYELVIRQGRPLISSHQSSAKAGLAAAHQPLGDPNGELSDLVLTVAIAYLELGREQWQQHQYENAAESLEAGRDLLMQENLFPQLRAEIQADLYKLRPYRALELVALPLEKKLERRQGIALLKAMLQDRRGVDGVEDDLSGLDVDDFLRFIQQLRGYLTTTEQQELFEAEAQRPSAVGTYLAVYALIARGFANHQPALVRRAKQMLQHLSERQDVHLEQAVCAVLLGQTEAASRALDLSQEYEPLAFIRRHSQGAPDLLPGLCLYAERWLQQEVFPFFRDLDQVTATLKDYFADRSVQSYLENMPLQEETAAVWSGRQSWSDPNLAAASASTAASAGGAAAFPLGLSRSSATATHSSNAAATATDERAYGESARDMAERIAQMSPDGQLQPLGTNGTAQTSVSPTSSLTTTPSTRRSRRSPHWGRLTLVVLLGLLGIGILGFLFAQVLSWLGGAFSGPRLQGEPLSIELGESVLDPAELEVAAADDVRSIAEQTIERWLSAKAAALGPDHDTSQLEAALAEPARDRWLEQARTAEQQDWYGEYTHSLEILSVAPEDPSAGRLTVQAQVNEAARFFQYGEPDQDASYSDTLTMEYQLTRQDDRWLVQQFSQVN</sequence>
<dbReference type="InterPro" id="IPR001623">
    <property type="entry name" value="DnaJ_domain"/>
</dbReference>
<evidence type="ECO:0000313" key="4">
    <source>
        <dbReference type="EMBL" id="MBE9078983.1"/>
    </source>
</evidence>
<accession>A0A8J7DDN7</accession>
<feature type="domain" description="J" evidence="3">
    <location>
        <begin position="6"/>
        <end position="70"/>
    </location>
</feature>
<keyword evidence="5" id="KW-1185">Reference proteome</keyword>
<dbReference type="Pfam" id="PF25515">
    <property type="entry name" value="Arm_PDR"/>
    <property type="match status" value="1"/>
</dbReference>
<evidence type="ECO:0000256" key="2">
    <source>
        <dbReference type="SAM" id="Phobius"/>
    </source>
</evidence>
<dbReference type="Pfam" id="PF23468">
    <property type="entry name" value="ARC6"/>
    <property type="match status" value="1"/>
</dbReference>
<reference evidence="4" key="1">
    <citation type="submission" date="2020-10" db="EMBL/GenBank/DDBJ databases">
        <authorList>
            <person name="Castelo-Branco R."/>
            <person name="Eusebio N."/>
            <person name="Adriana R."/>
            <person name="Vieira A."/>
            <person name="Brugerolle De Fraissinette N."/>
            <person name="Rezende De Castro R."/>
            <person name="Schneider M.P."/>
            <person name="Vasconcelos V."/>
            <person name="Leao P.N."/>
        </authorList>
    </citation>
    <scope>NUCLEOTIDE SEQUENCE</scope>
    <source>
        <strain evidence="4">LEGE 07310</strain>
    </source>
</reference>
<dbReference type="SUPFAM" id="SSF46565">
    <property type="entry name" value="Chaperone J-domain"/>
    <property type="match status" value="1"/>
</dbReference>
<dbReference type="PANTHER" id="PTHR33925:SF1">
    <property type="entry name" value="PROTEIN ACCUMULATION AND REPLICATION OF CHLOROPLASTS 6, CHLOROPLASTIC"/>
    <property type="match status" value="1"/>
</dbReference>
<dbReference type="AlphaFoldDB" id="A0A8J7DDN7"/>
<name>A0A8J7DDN7_9CYAN</name>
<dbReference type="PANTHER" id="PTHR33925">
    <property type="entry name" value="PLASTID DIVISION PROTEIN CDP1, CHLOROPLASTIC-RELATED"/>
    <property type="match status" value="1"/>
</dbReference>
<dbReference type="SMART" id="SM00271">
    <property type="entry name" value="DnaJ"/>
    <property type="match status" value="1"/>
</dbReference>
<dbReference type="EMBL" id="JADEXG010000044">
    <property type="protein sequence ID" value="MBE9078983.1"/>
    <property type="molecule type" value="Genomic_DNA"/>
</dbReference>
<dbReference type="InterPro" id="IPR044685">
    <property type="entry name" value="CPD1-like"/>
</dbReference>
<organism evidence="4 5">
    <name type="scientific">Vasconcelosia minhoensis LEGE 07310</name>
    <dbReference type="NCBI Taxonomy" id="915328"/>
    <lineage>
        <taxon>Bacteria</taxon>
        <taxon>Bacillati</taxon>
        <taxon>Cyanobacteriota</taxon>
        <taxon>Cyanophyceae</taxon>
        <taxon>Nodosilineales</taxon>
        <taxon>Cymatolegaceae</taxon>
        <taxon>Vasconcelosia</taxon>
        <taxon>Vasconcelosia minhoensis</taxon>
    </lineage>
</organism>
<evidence type="ECO:0000259" key="3">
    <source>
        <dbReference type="PROSITE" id="PS50076"/>
    </source>
</evidence>
<feature type="compositionally biased region" description="Polar residues" evidence="1">
    <location>
        <begin position="504"/>
        <end position="517"/>
    </location>
</feature>
<dbReference type="Proteomes" id="UP000636505">
    <property type="component" value="Unassembled WGS sequence"/>
</dbReference>
<dbReference type="PROSITE" id="PS50076">
    <property type="entry name" value="DNAJ_2"/>
    <property type="match status" value="1"/>
</dbReference>
<dbReference type="Pfam" id="PF13355">
    <property type="entry name" value="ARC6-like_IMS"/>
    <property type="match status" value="1"/>
</dbReference>
<feature type="region of interest" description="Disordered" evidence="1">
    <location>
        <begin position="504"/>
        <end position="537"/>
    </location>
</feature>
<dbReference type="InterPro" id="IPR025344">
    <property type="entry name" value="CDP1-like_IMS"/>
</dbReference>
<evidence type="ECO:0000256" key="1">
    <source>
        <dbReference type="SAM" id="MobiDB-lite"/>
    </source>
</evidence>
<gene>
    <name evidence="4" type="ORF">IQ241_17055</name>
</gene>
<dbReference type="InterPro" id="IPR058032">
    <property type="entry name" value="CDP1-like_a_solenoid_1"/>
</dbReference>